<dbReference type="GO" id="GO:0009277">
    <property type="term" value="C:fungal-type cell wall"/>
    <property type="evidence" value="ECO:0007669"/>
    <property type="project" value="TreeGrafter"/>
</dbReference>
<protein>
    <recommendedName>
        <fullName evidence="4">glucan endo-1,3-beta-D-glucosidase</fullName>
        <ecNumber evidence="4">3.2.1.39</ecNumber>
    </recommendedName>
    <alternativeName>
        <fullName evidence="14">Endo-1,3-beta-glucanase btgC</fullName>
    </alternativeName>
    <alternativeName>
        <fullName evidence="13">Laminarinase btgC</fullName>
    </alternativeName>
</protein>
<accession>A0A137PFE8</accession>
<name>A0A137PFE8_CONC2</name>
<comment type="similarity">
    <text evidence="3">Belongs to the glycosyl hydrolase 17 family.</text>
</comment>
<keyword evidence="7" id="KW-0472">Membrane</keyword>
<dbReference type="GO" id="GO:0000272">
    <property type="term" value="P:polysaccharide catabolic process"/>
    <property type="evidence" value="ECO:0007669"/>
    <property type="project" value="UniProtKB-KW"/>
</dbReference>
<evidence type="ECO:0000256" key="7">
    <source>
        <dbReference type="ARBA" id="ARBA00023136"/>
    </source>
</evidence>
<comment type="subcellular location">
    <subcellularLocation>
        <location evidence="2">Cell membrane</location>
        <topology evidence="2">Single-pass type II membrane protein</topology>
    </subcellularLocation>
</comment>
<dbReference type="GO" id="GO:0042973">
    <property type="term" value="F:glucan endo-1,3-beta-D-glucosidase activity"/>
    <property type="evidence" value="ECO:0007669"/>
    <property type="project" value="UniProtKB-EC"/>
</dbReference>
<keyword evidence="9" id="KW-0119">Carbohydrate metabolism</keyword>
<dbReference type="InterPro" id="IPR050732">
    <property type="entry name" value="Beta-glucan_modifiers"/>
</dbReference>
<dbReference type="GO" id="GO:0009986">
    <property type="term" value="C:cell surface"/>
    <property type="evidence" value="ECO:0007669"/>
    <property type="project" value="TreeGrafter"/>
</dbReference>
<dbReference type="Proteomes" id="UP000070444">
    <property type="component" value="Unassembled WGS sequence"/>
</dbReference>
<evidence type="ECO:0000256" key="4">
    <source>
        <dbReference type="ARBA" id="ARBA00012780"/>
    </source>
</evidence>
<evidence type="ECO:0000313" key="17">
    <source>
        <dbReference type="Proteomes" id="UP000070444"/>
    </source>
</evidence>
<dbReference type="GO" id="GO:0071555">
    <property type="term" value="P:cell wall organization"/>
    <property type="evidence" value="ECO:0007669"/>
    <property type="project" value="UniProtKB-KW"/>
</dbReference>
<keyword evidence="15" id="KW-0732">Signal</keyword>
<evidence type="ECO:0000313" key="16">
    <source>
        <dbReference type="EMBL" id="KXN73695.1"/>
    </source>
</evidence>
<dbReference type="OrthoDB" id="77201at2759"/>
<dbReference type="PANTHER" id="PTHR16631:SF17">
    <property type="entry name" value="GLUCAN ENDO-1,3-BETA-GLUCOSIDASE BTGC"/>
    <property type="match status" value="1"/>
</dbReference>
<keyword evidence="11" id="KW-0624">Polysaccharide degradation</keyword>
<evidence type="ECO:0000256" key="15">
    <source>
        <dbReference type="SAM" id="SignalP"/>
    </source>
</evidence>
<evidence type="ECO:0000256" key="1">
    <source>
        <dbReference type="ARBA" id="ARBA00000382"/>
    </source>
</evidence>
<dbReference type="GO" id="GO:0005886">
    <property type="term" value="C:plasma membrane"/>
    <property type="evidence" value="ECO:0007669"/>
    <property type="project" value="UniProtKB-SubCell"/>
</dbReference>
<proteinExistence type="inferred from homology"/>
<evidence type="ECO:0000256" key="9">
    <source>
        <dbReference type="ARBA" id="ARBA00023277"/>
    </source>
</evidence>
<keyword evidence="10" id="KW-0961">Cell wall biogenesis/degradation</keyword>
<dbReference type="InterPro" id="IPR017853">
    <property type="entry name" value="GH"/>
</dbReference>
<dbReference type="SUPFAM" id="SSF51445">
    <property type="entry name" value="(Trans)glycosidases"/>
    <property type="match status" value="1"/>
</dbReference>
<dbReference type="Gene3D" id="3.20.20.80">
    <property type="entry name" value="Glycosidases"/>
    <property type="match status" value="1"/>
</dbReference>
<feature type="signal peptide" evidence="15">
    <location>
        <begin position="1"/>
        <end position="18"/>
    </location>
</feature>
<dbReference type="OMA" id="CHNANDV"/>
<dbReference type="GO" id="GO:0005576">
    <property type="term" value="C:extracellular region"/>
    <property type="evidence" value="ECO:0007669"/>
    <property type="project" value="TreeGrafter"/>
</dbReference>
<keyword evidence="5" id="KW-1003">Cell membrane</keyword>
<evidence type="ECO:0000256" key="11">
    <source>
        <dbReference type="ARBA" id="ARBA00023326"/>
    </source>
</evidence>
<evidence type="ECO:0000256" key="5">
    <source>
        <dbReference type="ARBA" id="ARBA00022475"/>
    </source>
</evidence>
<dbReference type="EMBL" id="KQ964433">
    <property type="protein sequence ID" value="KXN73695.1"/>
    <property type="molecule type" value="Genomic_DNA"/>
</dbReference>
<sequence length="303" mass="33852">MKWSLISILSYFILGVQCGSKPLNGVAYNPYNLQGCSSVQEVEDGIIKLSTLTNSIRLYRSSCNQVYNVINTIIKYNLELTVFLGLWIREGDSNFNSELQSMVSTLQQNPNFIQYIKMVSIGNEELYNDPSQKGNLIQKIQFTKSQLSQFGLQVGTCDVDTEWDTDVASVCDFIGINVQPYFSGRPEQNLPIERSIDDINFSLQTIQSKSLGKQVIISEIGFPSAGAPCNAYGTLSTQKQFGFFQTVYCNKLPPYYIMEGYDAIYKSSGLNGGIEQHFGISNTDGTLKYGNLNQLTQCSSYQN</sequence>
<dbReference type="AlphaFoldDB" id="A0A137PFE8"/>
<feature type="chain" id="PRO_5007294859" description="glucan endo-1,3-beta-D-glucosidase" evidence="15">
    <location>
        <begin position="19"/>
        <end position="303"/>
    </location>
</feature>
<gene>
    <name evidence="16" type="ORF">CONCODRAFT_68111</name>
</gene>
<evidence type="ECO:0000256" key="8">
    <source>
        <dbReference type="ARBA" id="ARBA00023180"/>
    </source>
</evidence>
<dbReference type="STRING" id="796925.A0A137PFE8"/>
<comment type="catalytic activity">
    <reaction evidence="1">
        <text>Hydrolysis of (1-&gt;3)-beta-D-glucosidic linkages in (1-&gt;3)-beta-D-glucans.</text>
        <dbReference type="EC" id="3.2.1.39"/>
    </reaction>
</comment>
<keyword evidence="17" id="KW-1185">Reference proteome</keyword>
<evidence type="ECO:0000256" key="14">
    <source>
        <dbReference type="ARBA" id="ARBA00043078"/>
    </source>
</evidence>
<comment type="function">
    <text evidence="12">Glucanases play a role in cell expansion during growth, in cell-cell fusion during mating, and in spore release during sporulation. This enzyme may be involved in beta-glucan degradation. Active on laminarin and lichenan.</text>
</comment>
<dbReference type="EC" id="3.2.1.39" evidence="4"/>
<evidence type="ECO:0000256" key="13">
    <source>
        <dbReference type="ARBA" id="ARBA00042373"/>
    </source>
</evidence>
<dbReference type="PANTHER" id="PTHR16631">
    <property type="entry name" value="GLUCAN 1,3-BETA-GLUCOSIDASE"/>
    <property type="match status" value="1"/>
</dbReference>
<evidence type="ECO:0000256" key="3">
    <source>
        <dbReference type="ARBA" id="ARBA00008773"/>
    </source>
</evidence>
<keyword evidence="8" id="KW-0325">Glycoprotein</keyword>
<keyword evidence="6 16" id="KW-0378">Hydrolase</keyword>
<evidence type="ECO:0000256" key="2">
    <source>
        <dbReference type="ARBA" id="ARBA00004401"/>
    </source>
</evidence>
<reference evidence="16 17" key="1">
    <citation type="journal article" date="2015" name="Genome Biol. Evol.">
        <title>Phylogenomic analyses indicate that early fungi evolved digesting cell walls of algal ancestors of land plants.</title>
        <authorList>
            <person name="Chang Y."/>
            <person name="Wang S."/>
            <person name="Sekimoto S."/>
            <person name="Aerts A.L."/>
            <person name="Choi C."/>
            <person name="Clum A."/>
            <person name="LaButti K.M."/>
            <person name="Lindquist E.A."/>
            <person name="Yee Ngan C."/>
            <person name="Ohm R.A."/>
            <person name="Salamov A.A."/>
            <person name="Grigoriev I.V."/>
            <person name="Spatafora J.W."/>
            <person name="Berbee M.L."/>
        </authorList>
    </citation>
    <scope>NUCLEOTIDE SEQUENCE [LARGE SCALE GENOMIC DNA]</scope>
    <source>
        <strain evidence="16 17">NRRL 28638</strain>
    </source>
</reference>
<evidence type="ECO:0000256" key="10">
    <source>
        <dbReference type="ARBA" id="ARBA00023316"/>
    </source>
</evidence>
<evidence type="ECO:0000256" key="12">
    <source>
        <dbReference type="ARBA" id="ARBA00037649"/>
    </source>
</evidence>
<organism evidence="16 17">
    <name type="scientific">Conidiobolus coronatus (strain ATCC 28846 / CBS 209.66 / NRRL 28638)</name>
    <name type="common">Delacroixia coronata</name>
    <dbReference type="NCBI Taxonomy" id="796925"/>
    <lineage>
        <taxon>Eukaryota</taxon>
        <taxon>Fungi</taxon>
        <taxon>Fungi incertae sedis</taxon>
        <taxon>Zoopagomycota</taxon>
        <taxon>Entomophthoromycotina</taxon>
        <taxon>Entomophthoromycetes</taxon>
        <taxon>Entomophthorales</taxon>
        <taxon>Ancylistaceae</taxon>
        <taxon>Conidiobolus</taxon>
    </lineage>
</organism>
<evidence type="ECO:0000256" key="6">
    <source>
        <dbReference type="ARBA" id="ARBA00022801"/>
    </source>
</evidence>